<keyword evidence="8 10" id="KW-0472">Membrane</keyword>
<dbReference type="SUPFAM" id="SSF103481">
    <property type="entry name" value="Multidrug resistance efflux transporter EmrE"/>
    <property type="match status" value="1"/>
</dbReference>
<dbReference type="InterPro" id="IPR013657">
    <property type="entry name" value="SCL35B1-4/HUT1"/>
</dbReference>
<proteinExistence type="inferred from homology"/>
<dbReference type="OMA" id="CGAIGQV"/>
<dbReference type="GeneID" id="18874310"/>
<feature type="transmembrane region" description="Helical" evidence="10">
    <location>
        <begin position="133"/>
        <end position="154"/>
    </location>
</feature>
<evidence type="ECO:0000256" key="2">
    <source>
        <dbReference type="ARBA" id="ARBA00010694"/>
    </source>
</evidence>
<dbReference type="PANTHER" id="PTHR10778">
    <property type="entry name" value="SOLUTE CARRIER FAMILY 35 MEMBER B"/>
    <property type="match status" value="1"/>
</dbReference>
<dbReference type="Proteomes" id="UP000000709">
    <property type="component" value="Unassembled WGS sequence"/>
</dbReference>
<accession>G3ARQ3</accession>
<gene>
    <name evidence="11" type="ORF">SPAPADRAFT_62399</name>
</gene>
<dbReference type="GO" id="GO:0005459">
    <property type="term" value="F:UDP-galactose transmembrane transporter activity"/>
    <property type="evidence" value="ECO:0007669"/>
    <property type="project" value="EnsemblFungi"/>
</dbReference>
<dbReference type="EMBL" id="GL996503">
    <property type="protein sequence ID" value="EGW31806.1"/>
    <property type="molecule type" value="Genomic_DNA"/>
</dbReference>
<evidence type="ECO:0000256" key="9">
    <source>
        <dbReference type="ARBA" id="ARBA00041103"/>
    </source>
</evidence>
<dbReference type="KEGG" id="spaa:SPAPADRAFT_62399"/>
<dbReference type="GO" id="GO:0005789">
    <property type="term" value="C:endoplasmic reticulum membrane"/>
    <property type="evidence" value="ECO:0007669"/>
    <property type="project" value="UniProtKB-SubCell"/>
</dbReference>
<evidence type="ECO:0000256" key="4">
    <source>
        <dbReference type="ARBA" id="ARBA00022597"/>
    </source>
</evidence>
<keyword evidence="6" id="KW-0256">Endoplasmic reticulum</keyword>
<evidence type="ECO:0000256" key="1">
    <source>
        <dbReference type="ARBA" id="ARBA00004477"/>
    </source>
</evidence>
<evidence type="ECO:0000256" key="5">
    <source>
        <dbReference type="ARBA" id="ARBA00022692"/>
    </source>
</evidence>
<dbReference type="STRING" id="619300.G3ARQ3"/>
<keyword evidence="5 10" id="KW-0812">Transmembrane</keyword>
<protein>
    <recommendedName>
        <fullName evidence="9">UDP-galactose transporter homolog 1</fullName>
    </recommendedName>
</protein>
<evidence type="ECO:0000256" key="6">
    <source>
        <dbReference type="ARBA" id="ARBA00022824"/>
    </source>
</evidence>
<dbReference type="FunCoup" id="G3ARQ3">
    <property type="interactions" value="470"/>
</dbReference>
<dbReference type="HOGENOM" id="CLU_036019_0_2_1"/>
<reference evidence="11 12" key="1">
    <citation type="journal article" date="2011" name="Proc. Natl. Acad. Sci. U.S.A.">
        <title>Comparative genomics of xylose-fermenting fungi for enhanced biofuel production.</title>
        <authorList>
            <person name="Wohlbach D.J."/>
            <person name="Kuo A."/>
            <person name="Sato T.K."/>
            <person name="Potts K.M."/>
            <person name="Salamov A.A."/>
            <person name="LaButti K.M."/>
            <person name="Sun H."/>
            <person name="Clum A."/>
            <person name="Pangilinan J.L."/>
            <person name="Lindquist E.A."/>
            <person name="Lucas S."/>
            <person name="Lapidus A."/>
            <person name="Jin M."/>
            <person name="Gunawan C."/>
            <person name="Balan V."/>
            <person name="Dale B.E."/>
            <person name="Jeffries T.W."/>
            <person name="Zinkel R."/>
            <person name="Barry K.W."/>
            <person name="Grigoriev I.V."/>
            <person name="Gasch A.P."/>
        </authorList>
    </citation>
    <scope>NUCLEOTIDE SEQUENCE [LARGE SCALE GENOMIC DNA]</scope>
    <source>
        <strain evidence="12">NRRL Y-27907 / 11-Y1</strain>
    </source>
</reference>
<sequence length="356" mass="40198">MTSTIVKPTDTKLQPNKNMKQRGRVITLITCVLGLYGTFLTWSILQERINTKPYGDKQEYFQSPLIINIIQALCASLVGFIYTIFANNSSPFDVFFKNDYESSMSIFKSLVIISITSSLASPLGYKSLNHLDYVAYLLAKSSKLIPVMFIHFVFYRTKFPWYKYLVAVLITLGVIAFTISHGAKKTSINDGNSLYGMSLLFGSMLLDGLTNSTQDQLFKQKFKVRLTGAKLMCLLNLFVFIISLSYTLIFQFDEVKEATLFIHKHHELVVDIISFSLCGAIGQIFVFIILEKFDSIVLITATVTRKMLSMILSVILFGHTLNVTQWIGVLLVFGGIGYESMIKFNGKKVSVQKKME</sequence>
<evidence type="ECO:0000256" key="8">
    <source>
        <dbReference type="ARBA" id="ARBA00023136"/>
    </source>
</evidence>
<evidence type="ECO:0000313" key="11">
    <source>
        <dbReference type="EMBL" id="EGW31806.1"/>
    </source>
</evidence>
<feature type="transmembrane region" description="Helical" evidence="10">
    <location>
        <begin position="272"/>
        <end position="290"/>
    </location>
</feature>
<dbReference type="Pfam" id="PF08449">
    <property type="entry name" value="UAA"/>
    <property type="match status" value="1"/>
</dbReference>
<dbReference type="RefSeq" id="XP_007376584.1">
    <property type="nucleotide sequence ID" value="XM_007376522.1"/>
</dbReference>
<feature type="transmembrane region" description="Helical" evidence="10">
    <location>
        <begin position="193"/>
        <end position="210"/>
    </location>
</feature>
<feature type="transmembrane region" description="Helical" evidence="10">
    <location>
        <begin position="161"/>
        <end position="181"/>
    </location>
</feature>
<dbReference type="AlphaFoldDB" id="G3ARQ3"/>
<dbReference type="InParanoid" id="G3ARQ3"/>
<feature type="transmembrane region" description="Helical" evidence="10">
    <location>
        <begin position="25"/>
        <end position="45"/>
    </location>
</feature>
<dbReference type="GO" id="GO:0000139">
    <property type="term" value="C:Golgi membrane"/>
    <property type="evidence" value="ECO:0007669"/>
    <property type="project" value="TreeGrafter"/>
</dbReference>
<feature type="transmembrane region" description="Helical" evidence="10">
    <location>
        <begin position="231"/>
        <end position="252"/>
    </location>
</feature>
<comment type="similarity">
    <text evidence="2">Belongs to the nucleotide-sugar transporter family. SLC35B subfamily.</text>
</comment>
<keyword evidence="3" id="KW-0813">Transport</keyword>
<evidence type="ECO:0000256" key="10">
    <source>
        <dbReference type="SAM" id="Phobius"/>
    </source>
</evidence>
<evidence type="ECO:0000256" key="3">
    <source>
        <dbReference type="ARBA" id="ARBA00022448"/>
    </source>
</evidence>
<dbReference type="InterPro" id="IPR037185">
    <property type="entry name" value="EmrE-like"/>
</dbReference>
<organism evidence="12">
    <name type="scientific">Spathaspora passalidarum (strain NRRL Y-27907 / 11-Y1)</name>
    <dbReference type="NCBI Taxonomy" id="619300"/>
    <lineage>
        <taxon>Eukaryota</taxon>
        <taxon>Fungi</taxon>
        <taxon>Dikarya</taxon>
        <taxon>Ascomycota</taxon>
        <taxon>Saccharomycotina</taxon>
        <taxon>Pichiomycetes</taxon>
        <taxon>Debaryomycetaceae</taxon>
        <taxon>Spathaspora</taxon>
    </lineage>
</organism>
<dbReference type="GO" id="GO:0120112">
    <property type="term" value="P:UDP-glucose transmembrane transport into endoplasmic reticulum"/>
    <property type="evidence" value="ECO:0007669"/>
    <property type="project" value="EnsemblFungi"/>
</dbReference>
<feature type="transmembrane region" description="Helical" evidence="10">
    <location>
        <begin position="65"/>
        <end position="85"/>
    </location>
</feature>
<dbReference type="OrthoDB" id="1601at2759"/>
<dbReference type="eggNOG" id="KOG1581">
    <property type="taxonomic scope" value="Eukaryota"/>
</dbReference>
<evidence type="ECO:0000256" key="7">
    <source>
        <dbReference type="ARBA" id="ARBA00022989"/>
    </source>
</evidence>
<comment type="subcellular location">
    <subcellularLocation>
        <location evidence="1">Endoplasmic reticulum membrane</location>
        <topology evidence="1">Multi-pass membrane protein</topology>
    </subcellularLocation>
</comment>
<keyword evidence="7 10" id="KW-1133">Transmembrane helix</keyword>
<evidence type="ECO:0000313" key="12">
    <source>
        <dbReference type="Proteomes" id="UP000000709"/>
    </source>
</evidence>
<keyword evidence="4" id="KW-0762">Sugar transport</keyword>
<keyword evidence="12" id="KW-1185">Reference proteome</keyword>
<name>G3ARQ3_SPAPN</name>
<dbReference type="PANTHER" id="PTHR10778:SF10">
    <property type="entry name" value="SOLUTE CARRIER FAMILY 35 MEMBER B1"/>
    <property type="match status" value="1"/>
</dbReference>
<feature type="transmembrane region" description="Helical" evidence="10">
    <location>
        <begin position="106"/>
        <end position="127"/>
    </location>
</feature>
<dbReference type="GO" id="GO:0005460">
    <property type="term" value="F:UDP-glucose transmembrane transporter activity"/>
    <property type="evidence" value="ECO:0007669"/>
    <property type="project" value="TreeGrafter"/>
</dbReference>